<keyword evidence="3" id="KW-0808">Transferase</keyword>
<dbReference type="AlphaFoldDB" id="A0A7E4VHW1"/>
<reference evidence="7" key="2">
    <citation type="submission" date="2020-10" db="UniProtKB">
        <authorList>
            <consortium name="WormBaseParasite"/>
        </authorList>
    </citation>
    <scope>IDENTIFICATION</scope>
</reference>
<comment type="subcellular location">
    <subcellularLocation>
        <location evidence="1">Membrane</location>
        <topology evidence="1">Single-pass type II membrane protein</topology>
    </subcellularLocation>
</comment>
<evidence type="ECO:0000256" key="5">
    <source>
        <dbReference type="ARBA" id="ARBA00023180"/>
    </source>
</evidence>
<proteinExistence type="predicted"/>
<dbReference type="GO" id="GO:0016020">
    <property type="term" value="C:membrane"/>
    <property type="evidence" value="ECO:0007669"/>
    <property type="project" value="UniProtKB-SubCell"/>
</dbReference>
<dbReference type="GO" id="GO:0016757">
    <property type="term" value="F:glycosyltransferase activity"/>
    <property type="evidence" value="ECO:0007669"/>
    <property type="project" value="UniProtKB-KW"/>
</dbReference>
<evidence type="ECO:0000256" key="3">
    <source>
        <dbReference type="ARBA" id="ARBA00022679"/>
    </source>
</evidence>
<keyword evidence="6" id="KW-1185">Reference proteome</keyword>
<keyword evidence="5" id="KW-0325">Glycoprotein</keyword>
<keyword evidence="2" id="KW-0328">Glycosyltransferase</keyword>
<dbReference type="InterPro" id="IPR003406">
    <property type="entry name" value="Glyco_trans_14"/>
</dbReference>
<evidence type="ECO:0000313" key="6">
    <source>
        <dbReference type="Proteomes" id="UP000492821"/>
    </source>
</evidence>
<dbReference type="Proteomes" id="UP000492821">
    <property type="component" value="Unassembled WGS sequence"/>
</dbReference>
<organism evidence="6 7">
    <name type="scientific">Panagrellus redivivus</name>
    <name type="common">Microworm</name>
    <dbReference type="NCBI Taxonomy" id="6233"/>
    <lineage>
        <taxon>Eukaryota</taxon>
        <taxon>Metazoa</taxon>
        <taxon>Ecdysozoa</taxon>
        <taxon>Nematoda</taxon>
        <taxon>Chromadorea</taxon>
        <taxon>Rhabditida</taxon>
        <taxon>Tylenchina</taxon>
        <taxon>Panagrolaimomorpha</taxon>
        <taxon>Panagrolaimoidea</taxon>
        <taxon>Panagrolaimidae</taxon>
        <taxon>Panagrellus</taxon>
    </lineage>
</organism>
<dbReference type="PANTHER" id="PTHR46671">
    <property type="entry name" value="PROTEIN CBG11221"/>
    <property type="match status" value="1"/>
</dbReference>
<keyword evidence="4" id="KW-0472">Membrane</keyword>
<accession>A0A7E4VHW1</accession>
<evidence type="ECO:0000256" key="1">
    <source>
        <dbReference type="ARBA" id="ARBA00004606"/>
    </source>
</evidence>
<dbReference type="Pfam" id="PF02485">
    <property type="entry name" value="Branch"/>
    <property type="match status" value="1"/>
</dbReference>
<dbReference type="PANTHER" id="PTHR46671:SF7">
    <property type="entry name" value="CORE-2_I-BRANCHING ENZYME"/>
    <property type="match status" value="1"/>
</dbReference>
<evidence type="ECO:0000313" key="7">
    <source>
        <dbReference type="WBParaSite" id="Pan_g20696.t2"/>
    </source>
</evidence>
<sequence length="773" mass="88960">MEGFETYVNRVFNNYDSIDKVSRVYGTTKHGSHFVLLKLKKMCYDIYVIMEPDVDNNGHYIHSDSVVSCKKFFFQSDADFYIKCKKYELEAEQKFLCPQFDNYLDQTIKNVASSELYRIRDIDEHGRLFAFVHLKKTMHHSVLLIKEPQKDDNGSYKDNKVLSKKKFRKYHLASMFIQKQRNNQKGITHNVEDDDSLTVLSDIVSNKALEAVYDNNAMDAISTEIPVAVNGASGVVSGSDNDATGHASVIDSLRRNAFNTFVEKSVAKAFRGEEVYRKYGITEAGQCFAFIVSKIECYVIRVVLEPDERYMLWADDAVEYYSHTFVLCDIKKRLIVDAWVAENVKLLIDKSEAVLHRWPIDSCQICISEGWKFIPDLVLKRGDHIQRYLRVGRLKPTYHDGIYLGNGQVAHFTTSANTTFFKSKGGSGGGVVTLEEFAKDKLEFDMSCKTIRRQYYFPKKPLSNKEATFPLAFARAVYKAWITRCSKLNWLQSTHHKTFTVIPLILMLIKHLHLACLTILRDYQSWKYVALLQNHDVAIKTNTELVQIYKWLNGSNDVGVGPTSKLLYNQTIDRTFRTLKILRNTSKNTNQTIKFATSQNQCSLSRAAVDYIFDELDLTLLIKNINTDTYGIDEILMSTLNADDAINLPGGFTQTCIDDGVVVKDLTRYQHWESEINECPSGGSRHGICLIGIEFLVEIEKWPAMFANKVYPEFDYGAYECMRERMFNRTYNVDELPSMNILNETAYKTFLPVCFHREEQKYSFSNEKFDCKS</sequence>
<evidence type="ECO:0000256" key="4">
    <source>
        <dbReference type="ARBA" id="ARBA00023136"/>
    </source>
</evidence>
<reference evidence="6" key="1">
    <citation type="journal article" date="2013" name="Genetics">
        <title>The draft genome and transcriptome of Panagrellus redivivus are shaped by the harsh demands of a free-living lifestyle.</title>
        <authorList>
            <person name="Srinivasan J."/>
            <person name="Dillman A.R."/>
            <person name="Macchietto M.G."/>
            <person name="Heikkinen L."/>
            <person name="Lakso M."/>
            <person name="Fracchia K.M."/>
            <person name="Antoshechkin I."/>
            <person name="Mortazavi A."/>
            <person name="Wong G."/>
            <person name="Sternberg P.W."/>
        </authorList>
    </citation>
    <scope>NUCLEOTIDE SEQUENCE [LARGE SCALE GENOMIC DNA]</scope>
    <source>
        <strain evidence="6">MT8872</strain>
    </source>
</reference>
<name>A0A7E4VHW1_PANRE</name>
<dbReference type="WBParaSite" id="Pan_g20696.t2">
    <property type="protein sequence ID" value="Pan_g20696.t2"/>
    <property type="gene ID" value="Pan_g20696"/>
</dbReference>
<protein>
    <submittedName>
        <fullName evidence="7">DDE Tnp4 domain-containing protein</fullName>
    </submittedName>
</protein>
<evidence type="ECO:0000256" key="2">
    <source>
        <dbReference type="ARBA" id="ARBA00022676"/>
    </source>
</evidence>